<evidence type="ECO:0000313" key="3">
    <source>
        <dbReference type="Proteomes" id="UP000178082"/>
    </source>
</evidence>
<organism evidence="2 3">
    <name type="scientific">Candidatus Schekmanbacteria bacterium RIFCSPLOWO2_12_FULL_38_15</name>
    <dbReference type="NCBI Taxonomy" id="1817883"/>
    <lineage>
        <taxon>Bacteria</taxon>
        <taxon>Candidatus Schekmaniibacteriota</taxon>
    </lineage>
</organism>
<gene>
    <name evidence="2" type="ORF">A3G31_09840</name>
</gene>
<evidence type="ECO:0000313" key="2">
    <source>
        <dbReference type="EMBL" id="OGL51947.1"/>
    </source>
</evidence>
<feature type="transmembrane region" description="Helical" evidence="1">
    <location>
        <begin position="34"/>
        <end position="54"/>
    </location>
</feature>
<keyword evidence="1" id="KW-0812">Transmembrane</keyword>
<reference evidence="2 3" key="1">
    <citation type="journal article" date="2016" name="Nat. Commun.">
        <title>Thousands of microbial genomes shed light on interconnected biogeochemical processes in an aquifer system.</title>
        <authorList>
            <person name="Anantharaman K."/>
            <person name="Brown C.T."/>
            <person name="Hug L.A."/>
            <person name="Sharon I."/>
            <person name="Castelle C.J."/>
            <person name="Probst A.J."/>
            <person name="Thomas B.C."/>
            <person name="Singh A."/>
            <person name="Wilkins M.J."/>
            <person name="Karaoz U."/>
            <person name="Brodie E.L."/>
            <person name="Williams K.H."/>
            <person name="Hubbard S.S."/>
            <person name="Banfield J.F."/>
        </authorList>
    </citation>
    <scope>NUCLEOTIDE SEQUENCE [LARGE SCALE GENOMIC DNA]</scope>
</reference>
<name>A0A1F7SFJ1_9BACT</name>
<keyword evidence="1" id="KW-1133">Transmembrane helix</keyword>
<proteinExistence type="predicted"/>
<evidence type="ECO:0000256" key="1">
    <source>
        <dbReference type="SAM" id="Phobius"/>
    </source>
</evidence>
<accession>A0A1F7SFJ1</accession>
<dbReference type="AlphaFoldDB" id="A0A1F7SFJ1"/>
<dbReference type="EMBL" id="MGDI01000035">
    <property type="protein sequence ID" value="OGL51947.1"/>
    <property type="molecule type" value="Genomic_DNA"/>
</dbReference>
<feature type="transmembrane region" description="Helical" evidence="1">
    <location>
        <begin position="88"/>
        <end position="112"/>
    </location>
</feature>
<feature type="transmembrane region" description="Helical" evidence="1">
    <location>
        <begin position="6"/>
        <end position="22"/>
    </location>
</feature>
<dbReference type="Proteomes" id="UP000178082">
    <property type="component" value="Unassembled WGS sequence"/>
</dbReference>
<keyword evidence="1" id="KW-0472">Membrane</keyword>
<comment type="caution">
    <text evidence="2">The sequence shown here is derived from an EMBL/GenBank/DDBJ whole genome shotgun (WGS) entry which is preliminary data.</text>
</comment>
<sequence length="129" mass="14856">MEEFFAFAGFVIAIFWGLRVKLFRDKEKRISDALYLVGMIILIFGASASLSLFFETYAKYSKTSYYLKQNPDSIISYFDFIQWRYAKVIFVAGFVGSIVCGFFFIALTKLIGSLDEISKSLKENIRKTD</sequence>
<protein>
    <submittedName>
        <fullName evidence="2">Uncharacterized protein</fullName>
    </submittedName>
</protein>